<feature type="domain" description="Phosphatidylinositol transfer protein N-terminal" evidence="7">
    <location>
        <begin position="1"/>
        <end position="242"/>
    </location>
</feature>
<comment type="similarity">
    <text evidence="4">Belongs to the PtdIns transfer protein family. PI transfer class IIB subfamily.</text>
</comment>
<dbReference type="AlphaFoldDB" id="A0A3S1A4R2"/>
<evidence type="ECO:0000256" key="6">
    <source>
        <dbReference type="ARBA" id="ARBA00082927"/>
    </source>
</evidence>
<dbReference type="GO" id="GO:0005634">
    <property type="term" value="C:nucleus"/>
    <property type="evidence" value="ECO:0007669"/>
    <property type="project" value="UniProtKB-ARBA"/>
</dbReference>
<dbReference type="OrthoDB" id="10053061at2759"/>
<organism evidence="8 9">
    <name type="scientific">Elysia chlorotica</name>
    <name type="common">Eastern emerald elysia</name>
    <name type="synonym">Sea slug</name>
    <dbReference type="NCBI Taxonomy" id="188477"/>
    <lineage>
        <taxon>Eukaryota</taxon>
        <taxon>Metazoa</taxon>
        <taxon>Spiralia</taxon>
        <taxon>Lophotrochozoa</taxon>
        <taxon>Mollusca</taxon>
        <taxon>Gastropoda</taxon>
        <taxon>Heterobranchia</taxon>
        <taxon>Euthyneura</taxon>
        <taxon>Panpulmonata</taxon>
        <taxon>Sacoglossa</taxon>
        <taxon>Placobranchoidea</taxon>
        <taxon>Plakobranchidae</taxon>
        <taxon>Elysia</taxon>
    </lineage>
</organism>
<accession>A0A3S1A4R2</accession>
<dbReference type="SUPFAM" id="SSF55961">
    <property type="entry name" value="Bet v1-like"/>
    <property type="match status" value="1"/>
</dbReference>
<dbReference type="Gene3D" id="3.30.530.20">
    <property type="match status" value="1"/>
</dbReference>
<keyword evidence="2" id="KW-0445">Lipid transport</keyword>
<keyword evidence="1" id="KW-0813">Transport</keyword>
<evidence type="ECO:0000256" key="2">
    <source>
        <dbReference type="ARBA" id="ARBA00023055"/>
    </source>
</evidence>
<dbReference type="FunFam" id="3.30.530.20:FF:000011">
    <property type="entry name" value="cytoplasmic phosphatidylinositol transfer protein 1 isoform X2"/>
    <property type="match status" value="1"/>
</dbReference>
<protein>
    <recommendedName>
        <fullName evidence="5">Cytoplasmic phosphatidylinositol transfer protein 1</fullName>
    </recommendedName>
    <alternativeName>
        <fullName evidence="6">Retinal degeneration B homolog beta</fullName>
    </alternativeName>
</protein>
<evidence type="ECO:0000256" key="4">
    <source>
        <dbReference type="ARBA" id="ARBA00061154"/>
    </source>
</evidence>
<dbReference type="Pfam" id="PF02121">
    <property type="entry name" value="IP_trans"/>
    <property type="match status" value="1"/>
</dbReference>
<evidence type="ECO:0000313" key="8">
    <source>
        <dbReference type="EMBL" id="RUS90594.1"/>
    </source>
</evidence>
<dbReference type="STRING" id="188477.A0A3S1A4R2"/>
<dbReference type="PRINTS" id="PR00391">
    <property type="entry name" value="PITRANSFER"/>
</dbReference>
<dbReference type="PANTHER" id="PTHR10658">
    <property type="entry name" value="PHOSPHATIDYLINOSITOL TRANSFER PROTEIN"/>
    <property type="match status" value="1"/>
</dbReference>
<evidence type="ECO:0000256" key="1">
    <source>
        <dbReference type="ARBA" id="ARBA00022448"/>
    </source>
</evidence>
<dbReference type="GO" id="GO:0035091">
    <property type="term" value="F:phosphatidylinositol binding"/>
    <property type="evidence" value="ECO:0007669"/>
    <property type="project" value="TreeGrafter"/>
</dbReference>
<sequence length="255" mass="29888">MLLKEYRICMPISVDEYRIGQLYMIAKHSSEQSESGQGVEVVKNEECSDPVHGSGRYTEKRVHLSSRLPSWIRSLIPKVFYVTEKAWNYFPYTITEYTCSFMPRFSIHIETRYEDNAGTTENCVDLTPKELELRTVDFLDIAYDEVPSKHYKESEDLTKFKSKKTERGPLKKDWKDNSSPLMCSYKVVKVKFEVFGLQTRVEAFTHKSVRDILLLGHRQAFAWIDEWIDLTMDDIREYESSTFEATNKKVLQADE</sequence>
<evidence type="ECO:0000256" key="5">
    <source>
        <dbReference type="ARBA" id="ARBA00068698"/>
    </source>
</evidence>
<dbReference type="InterPro" id="IPR023393">
    <property type="entry name" value="START-like_dom_sf"/>
</dbReference>
<gene>
    <name evidence="8" type="ORF">EGW08_001682</name>
</gene>
<dbReference type="PANTHER" id="PTHR10658:SF54">
    <property type="entry name" value="CYTOPLASMIC PHOSPHATIDYLINOSITOL TRANSFER PROTEIN 1"/>
    <property type="match status" value="1"/>
</dbReference>
<proteinExistence type="inferred from homology"/>
<name>A0A3S1A4R2_ELYCH</name>
<keyword evidence="3" id="KW-0446">Lipid-binding</keyword>
<reference evidence="8 9" key="1">
    <citation type="submission" date="2019-01" db="EMBL/GenBank/DDBJ databases">
        <title>A draft genome assembly of the solar-powered sea slug Elysia chlorotica.</title>
        <authorList>
            <person name="Cai H."/>
            <person name="Li Q."/>
            <person name="Fang X."/>
            <person name="Li J."/>
            <person name="Curtis N.E."/>
            <person name="Altenburger A."/>
            <person name="Shibata T."/>
            <person name="Feng M."/>
            <person name="Maeda T."/>
            <person name="Schwartz J.A."/>
            <person name="Shigenobu S."/>
            <person name="Lundholm N."/>
            <person name="Nishiyama T."/>
            <person name="Yang H."/>
            <person name="Hasebe M."/>
            <person name="Li S."/>
            <person name="Pierce S.K."/>
            <person name="Wang J."/>
        </authorList>
    </citation>
    <scope>NUCLEOTIDE SEQUENCE [LARGE SCALE GENOMIC DNA]</scope>
    <source>
        <strain evidence="8">EC2010</strain>
        <tissue evidence="8">Whole organism of an adult</tissue>
    </source>
</reference>
<evidence type="ECO:0000259" key="7">
    <source>
        <dbReference type="Pfam" id="PF02121"/>
    </source>
</evidence>
<dbReference type="GO" id="GO:0008526">
    <property type="term" value="F:phosphatidylinositol transfer activity"/>
    <property type="evidence" value="ECO:0007669"/>
    <property type="project" value="TreeGrafter"/>
</dbReference>
<keyword evidence="9" id="KW-1185">Reference proteome</keyword>
<comment type="caution">
    <text evidence="8">The sequence shown here is derived from an EMBL/GenBank/DDBJ whole genome shotgun (WGS) entry which is preliminary data.</text>
</comment>
<dbReference type="EMBL" id="RQTK01000029">
    <property type="protein sequence ID" value="RUS90594.1"/>
    <property type="molecule type" value="Genomic_DNA"/>
</dbReference>
<dbReference type="GO" id="GO:0005737">
    <property type="term" value="C:cytoplasm"/>
    <property type="evidence" value="ECO:0007669"/>
    <property type="project" value="UniProtKB-ARBA"/>
</dbReference>
<evidence type="ECO:0000313" key="9">
    <source>
        <dbReference type="Proteomes" id="UP000271974"/>
    </source>
</evidence>
<dbReference type="Proteomes" id="UP000271974">
    <property type="component" value="Unassembled WGS sequence"/>
</dbReference>
<evidence type="ECO:0000256" key="3">
    <source>
        <dbReference type="ARBA" id="ARBA00023121"/>
    </source>
</evidence>
<dbReference type="InterPro" id="IPR001666">
    <property type="entry name" value="PI_transfer"/>
</dbReference>
<dbReference type="InterPro" id="IPR055261">
    <property type="entry name" value="PI_transfer_N"/>
</dbReference>